<sequence length="326" mass="35717">MIKGLAITPPVIGRISIGHLVQKGEKWVPEKDDSFTLTTQVQGRNGWVLHPLHQQYSEQAANGKLRAIPVRLLFNDSELNLRAEYSAFDRSSGRPVCVGNGETARRVTADGLEEMACPGPDRCPFAKQAGCKLYGRLNVQVDGQQDELGSFIFRTTGYNSVRTLAARLRYFEAVSGQATRYLPLLLRLRAKSTTLSYRTPVYYVDLTLRDDSTLAQSVQAARQEAERQQEAGVDTEALEAMARALLGNGQFEETEEDIPQMLEEFYPEAETDNPPAQTSDIASPATAAVKPKATTPIRQSRLTSKLGSASPTSNQLPSTTTTASHG</sequence>
<evidence type="ECO:0000313" key="3">
    <source>
        <dbReference type="Proteomes" id="UP000886939"/>
    </source>
</evidence>
<gene>
    <name evidence="2" type="ORF">KAM343_36880</name>
</gene>
<feature type="region of interest" description="Disordered" evidence="1">
    <location>
        <begin position="269"/>
        <end position="326"/>
    </location>
</feature>
<evidence type="ECO:0000256" key="1">
    <source>
        <dbReference type="SAM" id="MobiDB-lite"/>
    </source>
</evidence>
<name>A0AAV4YP41_AERCA</name>
<reference evidence="2" key="1">
    <citation type="submission" date="2021-07" db="EMBL/GenBank/DDBJ databases">
        <title>Draft genome sequence of carbapenem-resistant Aeromonas spp. in Japan.</title>
        <authorList>
            <person name="Maehana S."/>
            <person name="Suzuki M."/>
            <person name="Kitasato H."/>
        </authorList>
    </citation>
    <scope>NUCLEOTIDE SEQUENCE</scope>
    <source>
        <strain evidence="2">KAM343</strain>
    </source>
</reference>
<organism evidence="2 3">
    <name type="scientific">Aeromonas caviae</name>
    <name type="common">Aeromonas punctata</name>
    <dbReference type="NCBI Taxonomy" id="648"/>
    <lineage>
        <taxon>Bacteria</taxon>
        <taxon>Pseudomonadati</taxon>
        <taxon>Pseudomonadota</taxon>
        <taxon>Gammaproteobacteria</taxon>
        <taxon>Aeromonadales</taxon>
        <taxon>Aeromonadaceae</taxon>
        <taxon>Aeromonas</taxon>
    </lineage>
</organism>
<accession>A0AAV4YP41</accession>
<dbReference type="EMBL" id="BPNI01000108">
    <property type="protein sequence ID" value="GJA42892.1"/>
    <property type="molecule type" value="Genomic_DNA"/>
</dbReference>
<dbReference type="RefSeq" id="WP_223917008.1">
    <property type="nucleotide sequence ID" value="NZ_BPNG01000103.1"/>
</dbReference>
<feature type="compositionally biased region" description="Polar residues" evidence="1">
    <location>
        <begin position="297"/>
        <end position="326"/>
    </location>
</feature>
<dbReference type="AlphaFoldDB" id="A0AAV4YP41"/>
<dbReference type="InterPro" id="IPR043991">
    <property type="entry name" value="Gp3-like"/>
</dbReference>
<comment type="caution">
    <text evidence="2">The sequence shown here is derived from an EMBL/GenBank/DDBJ whole genome shotgun (WGS) entry which is preliminary data.</text>
</comment>
<proteinExistence type="predicted"/>
<protein>
    <recommendedName>
        <fullName evidence="4">Hydrolase or metal-binding protein</fullName>
    </recommendedName>
</protein>
<evidence type="ECO:0008006" key="4">
    <source>
        <dbReference type="Google" id="ProtNLM"/>
    </source>
</evidence>
<dbReference type="Proteomes" id="UP000886939">
    <property type="component" value="Unassembled WGS sequence"/>
</dbReference>
<evidence type="ECO:0000313" key="2">
    <source>
        <dbReference type="EMBL" id="GJA42892.1"/>
    </source>
</evidence>
<dbReference type="Pfam" id="PF18897">
    <property type="entry name" value="Gp3-like"/>
    <property type="match status" value="1"/>
</dbReference>
<feature type="compositionally biased region" description="Low complexity" evidence="1">
    <location>
        <begin position="282"/>
        <end position="296"/>
    </location>
</feature>